<comment type="caution">
    <text evidence="1">The sequence shown here is derived from an EMBL/GenBank/DDBJ whole genome shotgun (WGS) entry which is preliminary data.</text>
</comment>
<name>A0A8S3U2K8_MYTED</name>
<dbReference type="EMBL" id="CAJPWZ010002408">
    <property type="protein sequence ID" value="CAG2237847.1"/>
    <property type="molecule type" value="Genomic_DNA"/>
</dbReference>
<evidence type="ECO:0000313" key="2">
    <source>
        <dbReference type="Proteomes" id="UP000683360"/>
    </source>
</evidence>
<dbReference type="SUPFAM" id="SSF57845">
    <property type="entry name" value="B-box zinc-binding domain"/>
    <property type="match status" value="1"/>
</dbReference>
<dbReference type="SUPFAM" id="SSF101898">
    <property type="entry name" value="NHL repeat"/>
    <property type="match status" value="1"/>
</dbReference>
<dbReference type="AlphaFoldDB" id="A0A8S3U2K8"/>
<reference evidence="1" key="1">
    <citation type="submission" date="2021-03" db="EMBL/GenBank/DDBJ databases">
        <authorList>
            <person name="Bekaert M."/>
        </authorList>
    </citation>
    <scope>NUCLEOTIDE SEQUENCE</scope>
</reference>
<dbReference type="InterPro" id="IPR015943">
    <property type="entry name" value="WD40/YVTN_repeat-like_dom_sf"/>
</dbReference>
<proteinExistence type="predicted"/>
<keyword evidence="2" id="KW-1185">Reference proteome</keyword>
<gene>
    <name evidence="1" type="ORF">MEDL_50276</name>
</gene>
<dbReference type="Gene3D" id="2.130.10.10">
    <property type="entry name" value="YVTN repeat-like/Quinoprotein amine dehydrogenase"/>
    <property type="match status" value="1"/>
</dbReference>
<sequence length="507" mass="58018">MASSSSKLFKQECEKHEEKKIFYCPDHEVTLCRLCIQENHWLCSGLKPIIEVARHAKNSVDLLDVETGFEELGKTLEELKNNRIQNISEIKDDKKTIHTKIESLREQFDKHLNDIESSIFKDLDTYANCNLSEGHQLLSDLKEKEQSIEQTRTTINMIKQINDGLSDVQVFLVTKEFRTKLHELEKWSSAICQLDASKVTSLQLKINPNIEKMFSELRSYVQLQVYRESCQINVRAWEQKRAQVNVPTIIYIKSRNIDNIQLKLERRFLLTKDTHRGCIIVPDGRMVFALCFGNQLSVYKEDGTISTNIKVGKCPNDLAVINNNTVAVSCRDSKSINIVNIDEEIVKQSIDVGEACHGLSYHKSKLYVLIKNKGICEFDLDGCLNRTIPKDVPDSNDYLSIYSDKFVYTSNECAWNCNITCCDLSGKQIWSSPFADSGIAVDQFGNYFAAHYWSNTLKIISKDGKREKDILSKRDGISRPEGLYFDKSNNTLLVTCERGMAALYRVI</sequence>
<protein>
    <recommendedName>
        <fullName evidence="3">B box-type domain-containing protein</fullName>
    </recommendedName>
</protein>
<accession>A0A8S3U2K8</accession>
<organism evidence="1 2">
    <name type="scientific">Mytilus edulis</name>
    <name type="common">Blue mussel</name>
    <dbReference type="NCBI Taxonomy" id="6550"/>
    <lineage>
        <taxon>Eukaryota</taxon>
        <taxon>Metazoa</taxon>
        <taxon>Spiralia</taxon>
        <taxon>Lophotrochozoa</taxon>
        <taxon>Mollusca</taxon>
        <taxon>Bivalvia</taxon>
        <taxon>Autobranchia</taxon>
        <taxon>Pteriomorphia</taxon>
        <taxon>Mytilida</taxon>
        <taxon>Mytiloidea</taxon>
        <taxon>Mytilidae</taxon>
        <taxon>Mytilinae</taxon>
        <taxon>Mytilus</taxon>
    </lineage>
</organism>
<dbReference type="OrthoDB" id="6094346at2759"/>
<evidence type="ECO:0008006" key="3">
    <source>
        <dbReference type="Google" id="ProtNLM"/>
    </source>
</evidence>
<dbReference type="Proteomes" id="UP000683360">
    <property type="component" value="Unassembled WGS sequence"/>
</dbReference>
<evidence type="ECO:0000313" key="1">
    <source>
        <dbReference type="EMBL" id="CAG2237847.1"/>
    </source>
</evidence>